<dbReference type="Proteomes" id="UP000597762">
    <property type="component" value="Unassembled WGS sequence"/>
</dbReference>
<accession>A0A812BUM1</accession>
<sequence length="446" mass="48197">MKWDDDSFQSNVVAMSNILKRLSYMDFPECTQEALHYLSRCLRKEAGSIPGLGGGGEDYAVEVSRDFIHFARSPKRLTAIQELQLLEILCSYIAEQRETERNAVFGIMFHGEPALLKVNLLTKIVSMAMSIRCTPVLDCTALWMQEQGCDSEPVRCMAKSMVNDYCQLFPGVIPTFHALPSISPLFACNFIAAVTSLYPCNSIDDIPPETLVEHVTNWISSDSNLCSMSMHPPSGVGNYRMFTYHASSPFPGLTNWCVKGPVLCLKATDNNNKNCWGESASSCTNSGSITGGAGSGGGGGGSTSKPHQQLFSRLQLGVLQSLLASHAANGIHSNGTSNNGANNTPTTTGSGSSTPNASNTADDPFTAADLKKTSQELIEICNRLGLSPDDETYLCSVERLGQIIQVALASATLRARPAQLTEILQLLPANRLLKLMKVHQNSYPAM</sequence>
<dbReference type="EMBL" id="CAHIKZ030000830">
    <property type="protein sequence ID" value="CAE1240695.1"/>
    <property type="molecule type" value="Genomic_DNA"/>
</dbReference>
<evidence type="ECO:0000313" key="2">
    <source>
        <dbReference type="EMBL" id="CAE1240695.1"/>
    </source>
</evidence>
<name>A0A812BUM1_ACAPH</name>
<protein>
    <submittedName>
        <fullName evidence="2">Uncharacterized protein</fullName>
    </submittedName>
</protein>
<evidence type="ECO:0000313" key="3">
    <source>
        <dbReference type="Proteomes" id="UP000597762"/>
    </source>
</evidence>
<comment type="caution">
    <text evidence="2">The sequence shown here is derived from an EMBL/GenBank/DDBJ whole genome shotgun (WGS) entry which is preliminary data.</text>
</comment>
<evidence type="ECO:0000256" key="1">
    <source>
        <dbReference type="SAM" id="MobiDB-lite"/>
    </source>
</evidence>
<dbReference type="PANTHER" id="PTHR14540:SF2">
    <property type="entry name" value="INTEGRATOR COMPLEX SUBUNIT 15"/>
    <property type="match status" value="1"/>
</dbReference>
<dbReference type="OrthoDB" id="5861309at2759"/>
<proteinExistence type="predicted"/>
<dbReference type="PANTHER" id="PTHR14540">
    <property type="entry name" value="INTEGRATOR COMPLEX SUBUNIT 15"/>
    <property type="match status" value="1"/>
</dbReference>
<reference evidence="2" key="1">
    <citation type="submission" date="2021-01" db="EMBL/GenBank/DDBJ databases">
        <authorList>
            <person name="Li R."/>
            <person name="Bekaert M."/>
        </authorList>
    </citation>
    <scope>NUCLEOTIDE SEQUENCE</scope>
    <source>
        <strain evidence="2">Farmed</strain>
    </source>
</reference>
<organism evidence="2 3">
    <name type="scientific">Acanthosepion pharaonis</name>
    <name type="common">Pharaoh cuttlefish</name>
    <name type="synonym">Sepia pharaonis</name>
    <dbReference type="NCBI Taxonomy" id="158019"/>
    <lineage>
        <taxon>Eukaryota</taxon>
        <taxon>Metazoa</taxon>
        <taxon>Spiralia</taxon>
        <taxon>Lophotrochozoa</taxon>
        <taxon>Mollusca</taxon>
        <taxon>Cephalopoda</taxon>
        <taxon>Coleoidea</taxon>
        <taxon>Decapodiformes</taxon>
        <taxon>Sepiida</taxon>
        <taxon>Sepiina</taxon>
        <taxon>Sepiidae</taxon>
        <taxon>Acanthosepion</taxon>
    </lineage>
</organism>
<feature type="compositionally biased region" description="Low complexity" evidence="1">
    <location>
        <begin position="333"/>
        <end position="361"/>
    </location>
</feature>
<feature type="region of interest" description="Disordered" evidence="1">
    <location>
        <begin position="330"/>
        <end position="365"/>
    </location>
</feature>
<gene>
    <name evidence="2" type="ORF">SPHA_22440</name>
</gene>
<dbReference type="AlphaFoldDB" id="A0A812BUM1"/>
<dbReference type="Pfam" id="PF14964">
    <property type="entry name" value="INTS15"/>
    <property type="match status" value="1"/>
</dbReference>
<dbReference type="InterPro" id="IPR027844">
    <property type="entry name" value="INTS15"/>
</dbReference>
<keyword evidence="3" id="KW-1185">Reference proteome</keyword>